<organism evidence="2 3">
    <name type="scientific">Nesidiocoris tenuis</name>
    <dbReference type="NCBI Taxonomy" id="355587"/>
    <lineage>
        <taxon>Eukaryota</taxon>
        <taxon>Metazoa</taxon>
        <taxon>Ecdysozoa</taxon>
        <taxon>Arthropoda</taxon>
        <taxon>Hexapoda</taxon>
        <taxon>Insecta</taxon>
        <taxon>Pterygota</taxon>
        <taxon>Neoptera</taxon>
        <taxon>Paraneoptera</taxon>
        <taxon>Hemiptera</taxon>
        <taxon>Heteroptera</taxon>
        <taxon>Panheteroptera</taxon>
        <taxon>Cimicomorpha</taxon>
        <taxon>Miridae</taxon>
        <taxon>Dicyphina</taxon>
        <taxon>Nesidiocoris</taxon>
    </lineage>
</organism>
<accession>A0A6H5FZ27</accession>
<feature type="region of interest" description="Disordered" evidence="1">
    <location>
        <begin position="46"/>
        <end position="81"/>
    </location>
</feature>
<evidence type="ECO:0000313" key="3">
    <source>
        <dbReference type="Proteomes" id="UP000479000"/>
    </source>
</evidence>
<sequence>MLKLFSYPNLSLEMLQLFSYPNLSPMGGMSGVISPTNLSLFSTPITIGSPRTSSRGALPRWTPPGPAAPPPPPPGPGPPFITLEEDYMMTPLISSSNHETAALIDDGLKQITTRGKSRSLPEQTAELGDYSFLKHKPSEGNIFVVLYLQQKGFDYWKV</sequence>
<evidence type="ECO:0000256" key="1">
    <source>
        <dbReference type="SAM" id="MobiDB-lite"/>
    </source>
</evidence>
<gene>
    <name evidence="2" type="ORF">NTEN_LOCUS2131</name>
</gene>
<dbReference type="EMBL" id="CADCXU010003287">
    <property type="protein sequence ID" value="CAA9995340.1"/>
    <property type="molecule type" value="Genomic_DNA"/>
</dbReference>
<protein>
    <submittedName>
        <fullName evidence="2">Uncharacterized protein</fullName>
    </submittedName>
</protein>
<feature type="compositionally biased region" description="Polar residues" evidence="1">
    <location>
        <begin position="46"/>
        <end position="55"/>
    </location>
</feature>
<name>A0A6H5FZ27_9HEMI</name>
<dbReference type="AlphaFoldDB" id="A0A6H5FZ27"/>
<feature type="compositionally biased region" description="Pro residues" evidence="1">
    <location>
        <begin position="61"/>
        <end position="79"/>
    </location>
</feature>
<proteinExistence type="predicted"/>
<keyword evidence="3" id="KW-1185">Reference proteome</keyword>
<evidence type="ECO:0000313" key="2">
    <source>
        <dbReference type="EMBL" id="CAA9995340.1"/>
    </source>
</evidence>
<reference evidence="2 3" key="1">
    <citation type="submission" date="2020-02" db="EMBL/GenBank/DDBJ databases">
        <authorList>
            <person name="Ferguson B K."/>
        </authorList>
    </citation>
    <scope>NUCLEOTIDE SEQUENCE [LARGE SCALE GENOMIC DNA]</scope>
</reference>
<dbReference type="OrthoDB" id="10055441at2759"/>
<dbReference type="Proteomes" id="UP000479000">
    <property type="component" value="Unassembled WGS sequence"/>
</dbReference>